<protein>
    <submittedName>
        <fullName evidence="2">Hydrolase</fullName>
    </submittedName>
</protein>
<organism evidence="2 3">
    <name type="scientific">Tardiphaga alba</name>
    <dbReference type="NCBI Taxonomy" id="340268"/>
    <lineage>
        <taxon>Bacteria</taxon>
        <taxon>Pseudomonadati</taxon>
        <taxon>Pseudomonadota</taxon>
        <taxon>Alphaproteobacteria</taxon>
        <taxon>Hyphomicrobiales</taxon>
        <taxon>Nitrobacteraceae</taxon>
        <taxon>Tardiphaga</taxon>
    </lineage>
</organism>
<dbReference type="Gene3D" id="3.40.50.850">
    <property type="entry name" value="Isochorismatase-like"/>
    <property type="match status" value="1"/>
</dbReference>
<dbReference type="InterPro" id="IPR053152">
    <property type="entry name" value="Hydrolase_YcaC-like"/>
</dbReference>
<gene>
    <name evidence="2" type="ORF">RPMA_03665</name>
</gene>
<evidence type="ECO:0000313" key="3">
    <source>
        <dbReference type="Proteomes" id="UP000682843"/>
    </source>
</evidence>
<dbReference type="Pfam" id="PF00857">
    <property type="entry name" value="Isochorismatase"/>
    <property type="match status" value="1"/>
</dbReference>
<dbReference type="InterPro" id="IPR036380">
    <property type="entry name" value="Isochorismatase-like_sf"/>
</dbReference>
<name>A0ABX8A4V1_9BRAD</name>
<evidence type="ECO:0000313" key="2">
    <source>
        <dbReference type="EMBL" id="QUS38051.1"/>
    </source>
</evidence>
<proteinExistence type="predicted"/>
<dbReference type="EMBL" id="CP036498">
    <property type="protein sequence ID" value="QUS38051.1"/>
    <property type="molecule type" value="Genomic_DNA"/>
</dbReference>
<reference evidence="2 3" key="1">
    <citation type="submission" date="2019-02" db="EMBL/GenBank/DDBJ databases">
        <title>Emended description of the genus Rhodopseudomonas and description of Rhodopseudomonas albus sp. nov., a non-phototrophic, heavy-metal-tolerant bacterium isolated from garden soil.</title>
        <authorList>
            <person name="Bao Z."/>
            <person name="Cao W.W."/>
            <person name="Sato Y."/>
            <person name="Nishizawa T."/>
            <person name="Zhao J."/>
            <person name="Guo Y."/>
            <person name="Ohta H."/>
        </authorList>
    </citation>
    <scope>NUCLEOTIDE SEQUENCE [LARGE SCALE GENOMIC DNA]</scope>
    <source>
        <strain evidence="2 3">SK50-23</strain>
    </source>
</reference>
<keyword evidence="2" id="KW-0378">Hydrolase</keyword>
<keyword evidence="3" id="KW-1185">Reference proteome</keyword>
<evidence type="ECO:0000259" key="1">
    <source>
        <dbReference type="Pfam" id="PF00857"/>
    </source>
</evidence>
<feature type="domain" description="Isochorismatase-like" evidence="1">
    <location>
        <begin position="13"/>
        <end position="165"/>
    </location>
</feature>
<dbReference type="GO" id="GO:0016787">
    <property type="term" value="F:hydrolase activity"/>
    <property type="evidence" value="ECO:0007669"/>
    <property type="project" value="UniProtKB-KW"/>
</dbReference>
<dbReference type="RefSeq" id="WP_211911585.1">
    <property type="nucleotide sequence ID" value="NZ_CP036498.1"/>
</dbReference>
<dbReference type="PANTHER" id="PTHR43559:SF1">
    <property type="entry name" value="HYDROLASE"/>
    <property type="match status" value="1"/>
</dbReference>
<dbReference type="Proteomes" id="UP000682843">
    <property type="component" value="Chromosome"/>
</dbReference>
<dbReference type="InterPro" id="IPR000868">
    <property type="entry name" value="Isochorismatase-like_dom"/>
</dbReference>
<accession>A0ABX8A4V1</accession>
<dbReference type="SUPFAM" id="SSF52499">
    <property type="entry name" value="Isochorismatase-like hydrolases"/>
    <property type="match status" value="1"/>
</dbReference>
<dbReference type="CDD" id="cd01012">
    <property type="entry name" value="YcaC_related"/>
    <property type="match status" value="1"/>
</dbReference>
<dbReference type="PANTHER" id="PTHR43559">
    <property type="entry name" value="HYDROLASE YCAC-RELATED"/>
    <property type="match status" value="1"/>
</dbReference>
<sequence>MSALNHLLQPEQCAVLLIDHQAGLAFGVESIDRQTLLNNTIALSRTAGTFNIPIIASTSATKVYSGPIMPAIAQYLPDVHPIDRRSMNVWEDDAARTAIERTGRRRLIVSGLLTEACVSFAVLSALADGYEVFVVGDACGGLSERSHDLAMRRMEAAGAQMTSWIQVLLEMQRDWTRRDTYEGARAIVEAHGGGYGIGLAYARDMIHPI</sequence>